<accession>A0A5P1FR03</accession>
<dbReference type="Proteomes" id="UP000243459">
    <property type="component" value="Chromosome 1"/>
</dbReference>
<name>A0A5P1FR03_ASPOF</name>
<gene>
    <name evidence="1" type="ORF">A4U43_C01F20050</name>
</gene>
<evidence type="ECO:0000313" key="1">
    <source>
        <dbReference type="EMBL" id="ONK80638.1"/>
    </source>
</evidence>
<dbReference type="EMBL" id="CM007381">
    <property type="protein sequence ID" value="ONK80638.1"/>
    <property type="molecule type" value="Genomic_DNA"/>
</dbReference>
<dbReference type="PROSITE" id="PS51257">
    <property type="entry name" value="PROKAR_LIPOPROTEIN"/>
    <property type="match status" value="1"/>
</dbReference>
<proteinExistence type="predicted"/>
<protein>
    <submittedName>
        <fullName evidence="1">Uncharacterized protein</fullName>
    </submittedName>
</protein>
<reference evidence="2" key="1">
    <citation type="journal article" date="2017" name="Nat. Commun.">
        <title>The asparagus genome sheds light on the origin and evolution of a young Y chromosome.</title>
        <authorList>
            <person name="Harkess A."/>
            <person name="Zhou J."/>
            <person name="Xu C."/>
            <person name="Bowers J.E."/>
            <person name="Van der Hulst R."/>
            <person name="Ayyampalayam S."/>
            <person name="Mercati F."/>
            <person name="Riccardi P."/>
            <person name="McKain M.R."/>
            <person name="Kakrana A."/>
            <person name="Tang H."/>
            <person name="Ray J."/>
            <person name="Groenendijk J."/>
            <person name="Arikit S."/>
            <person name="Mathioni S.M."/>
            <person name="Nakano M."/>
            <person name="Shan H."/>
            <person name="Telgmann-Rauber A."/>
            <person name="Kanno A."/>
            <person name="Yue Z."/>
            <person name="Chen H."/>
            <person name="Li W."/>
            <person name="Chen Y."/>
            <person name="Xu X."/>
            <person name="Zhang Y."/>
            <person name="Luo S."/>
            <person name="Chen H."/>
            <person name="Gao J."/>
            <person name="Mao Z."/>
            <person name="Pires J.C."/>
            <person name="Luo M."/>
            <person name="Kudrna D."/>
            <person name="Wing R.A."/>
            <person name="Meyers B.C."/>
            <person name="Yi K."/>
            <person name="Kong H."/>
            <person name="Lavrijsen P."/>
            <person name="Sunseri F."/>
            <person name="Falavigna A."/>
            <person name="Ye Y."/>
            <person name="Leebens-Mack J.H."/>
            <person name="Chen G."/>
        </authorList>
    </citation>
    <scope>NUCLEOTIDE SEQUENCE [LARGE SCALE GENOMIC DNA]</scope>
    <source>
        <strain evidence="2">cv. DH0086</strain>
    </source>
</reference>
<dbReference type="AlphaFoldDB" id="A0A5P1FR03"/>
<sequence>MWSKTTVVVSMVGGACCRKCDQRLEWRARSKDKTEAYKKLSMLNEAYEQELIRVALIRSLLRPILKKRYDCGIHAYLYIKAFLEGKEVMCIEALQREFEILRVGLAAQIICEGRELKKLGLKLDIDDPEYLC</sequence>
<organism evidence="1 2">
    <name type="scientific">Asparagus officinalis</name>
    <name type="common">Garden asparagus</name>
    <dbReference type="NCBI Taxonomy" id="4686"/>
    <lineage>
        <taxon>Eukaryota</taxon>
        <taxon>Viridiplantae</taxon>
        <taxon>Streptophyta</taxon>
        <taxon>Embryophyta</taxon>
        <taxon>Tracheophyta</taxon>
        <taxon>Spermatophyta</taxon>
        <taxon>Magnoliopsida</taxon>
        <taxon>Liliopsida</taxon>
        <taxon>Asparagales</taxon>
        <taxon>Asparagaceae</taxon>
        <taxon>Asparagoideae</taxon>
        <taxon>Asparagus</taxon>
    </lineage>
</organism>
<dbReference type="Gramene" id="ONK80638">
    <property type="protein sequence ID" value="ONK80638"/>
    <property type="gene ID" value="A4U43_C01F20050"/>
</dbReference>
<keyword evidence="2" id="KW-1185">Reference proteome</keyword>
<evidence type="ECO:0000313" key="2">
    <source>
        <dbReference type="Proteomes" id="UP000243459"/>
    </source>
</evidence>